<evidence type="ECO:0000313" key="2">
    <source>
        <dbReference type="Proteomes" id="UP000438182"/>
    </source>
</evidence>
<dbReference type="EMBL" id="WSTA01000021">
    <property type="protein sequence ID" value="MWB98195.1"/>
    <property type="molecule type" value="Genomic_DNA"/>
</dbReference>
<name>A0A6I4P0C9_9MICO</name>
<keyword evidence="2" id="KW-1185">Reference proteome</keyword>
<evidence type="ECO:0000313" key="1">
    <source>
        <dbReference type="EMBL" id="MWB98195.1"/>
    </source>
</evidence>
<accession>A0A6I4P0C9</accession>
<dbReference type="Proteomes" id="UP000438182">
    <property type="component" value="Unassembled WGS sequence"/>
</dbReference>
<dbReference type="RefSeq" id="WP_160423537.1">
    <property type="nucleotide sequence ID" value="NZ_WSTA01000021.1"/>
</dbReference>
<sequence length="190" mass="20631">MTLGNVGIAFSLEFESQVWLEVPIASVRDSLDARRAWCLDAAGRWQVDPAWEYDQTALAAVLEAQLDRLDPSSNAWLLYCPRGLPAVAGFELHLDAPQPGLDVEQEVRALRSLVPIRPEAVVARGLGAGFAFSRQLERVSEDDPGVRAELGAVFNTPDAFVFAIARGDDPASLVAMAPDFWTLVESIVLG</sequence>
<comment type="caution">
    <text evidence="1">The sequence shown here is derived from an EMBL/GenBank/DDBJ whole genome shotgun (WGS) entry which is preliminary data.</text>
</comment>
<reference evidence="1 2" key="1">
    <citation type="submission" date="2019-12" db="EMBL/GenBank/DDBJ databases">
        <authorList>
            <person name="Kim Y.S."/>
        </authorList>
    </citation>
    <scope>NUCLEOTIDE SEQUENCE [LARGE SCALE GENOMIC DNA]</scope>
    <source>
        <strain evidence="1 2">MMS17-SY077</strain>
    </source>
</reference>
<organism evidence="1 2">
    <name type="scientific">Agromyces seonyuensis</name>
    <dbReference type="NCBI Taxonomy" id="2662446"/>
    <lineage>
        <taxon>Bacteria</taxon>
        <taxon>Bacillati</taxon>
        <taxon>Actinomycetota</taxon>
        <taxon>Actinomycetes</taxon>
        <taxon>Micrococcales</taxon>
        <taxon>Microbacteriaceae</taxon>
        <taxon>Agromyces</taxon>
    </lineage>
</organism>
<proteinExistence type="predicted"/>
<dbReference type="AlphaFoldDB" id="A0A6I4P0C9"/>
<gene>
    <name evidence="1" type="ORF">GB864_06490</name>
</gene>
<protein>
    <submittedName>
        <fullName evidence="1">Uncharacterized protein</fullName>
    </submittedName>
</protein>